<evidence type="ECO:0000313" key="2">
    <source>
        <dbReference type="EMBL" id="CQR61795.1"/>
    </source>
</evidence>
<dbReference type="AlphaFoldDB" id="A0A0F7VPR8"/>
<proteinExistence type="predicted"/>
<name>A0A0F7VPR8_STRLW</name>
<dbReference type="KEGG" id="sle:sle_23340"/>
<dbReference type="RefSeq" id="WP_029387831.1">
    <property type="nucleotide sequence ID" value="NZ_AZSD01000597.1"/>
</dbReference>
<accession>A0A0F7VPR8</accession>
<feature type="domain" description="HTH cro/C1-type" evidence="1">
    <location>
        <begin position="37"/>
        <end position="83"/>
    </location>
</feature>
<dbReference type="CDD" id="cd00093">
    <property type="entry name" value="HTH_XRE"/>
    <property type="match status" value="1"/>
</dbReference>
<organism evidence="2 3">
    <name type="scientific">Streptomyces leeuwenhoekii</name>
    <dbReference type="NCBI Taxonomy" id="1437453"/>
    <lineage>
        <taxon>Bacteria</taxon>
        <taxon>Bacillati</taxon>
        <taxon>Actinomycetota</taxon>
        <taxon>Actinomycetes</taxon>
        <taxon>Kitasatosporales</taxon>
        <taxon>Streptomycetaceae</taxon>
        <taxon>Streptomyces</taxon>
    </lineage>
</organism>
<dbReference type="Pfam" id="PF13443">
    <property type="entry name" value="HTH_26"/>
    <property type="match status" value="1"/>
</dbReference>
<dbReference type="InterPro" id="IPR010982">
    <property type="entry name" value="Lambda_DNA-bd_dom_sf"/>
</dbReference>
<dbReference type="InterPro" id="IPR001387">
    <property type="entry name" value="Cro/C1-type_HTH"/>
</dbReference>
<evidence type="ECO:0000313" key="3">
    <source>
        <dbReference type="Proteomes" id="UP000035016"/>
    </source>
</evidence>
<dbReference type="Gene3D" id="1.10.260.40">
    <property type="entry name" value="lambda repressor-like DNA-binding domains"/>
    <property type="match status" value="1"/>
</dbReference>
<evidence type="ECO:0000259" key="1">
    <source>
        <dbReference type="PROSITE" id="PS50943"/>
    </source>
</evidence>
<protein>
    <submittedName>
        <fullName evidence="2">ESX-1 secretion-associated regulator EspR</fullName>
    </submittedName>
</protein>
<dbReference type="PROSITE" id="PS50943">
    <property type="entry name" value="HTH_CROC1"/>
    <property type="match status" value="1"/>
</dbReference>
<sequence length="145" mass="15476">MSSSAGDAGTPPADEKVFARRLSALMAKENPETGKPYTVADVARGTGFAESTITQLRTGAKPNPLLRTVEVLAEYFGVEVGFFTKQMDEERVRKVITALELLDKAEDAGVQALFARASGLSSQSLEMVKAVIDTARKADGLDGPR</sequence>
<dbReference type="EMBL" id="LN831790">
    <property type="protein sequence ID" value="CQR61795.1"/>
    <property type="molecule type" value="Genomic_DNA"/>
</dbReference>
<dbReference type="GO" id="GO:0003677">
    <property type="term" value="F:DNA binding"/>
    <property type="evidence" value="ECO:0007669"/>
    <property type="project" value="InterPro"/>
</dbReference>
<gene>
    <name evidence="2" type="primary">sle_23340</name>
</gene>
<reference evidence="2 3" key="1">
    <citation type="submission" date="2015-02" db="EMBL/GenBank/DDBJ databases">
        <authorList>
            <person name="Gomez-Escribano P.J."/>
        </authorList>
    </citation>
    <scope>NUCLEOTIDE SEQUENCE [LARGE SCALE GENOMIC DNA]</scope>
    <source>
        <strain evidence="3">C34 (DSM 42122 / NRRL B-24963)</strain>
    </source>
</reference>
<dbReference type="SUPFAM" id="SSF47413">
    <property type="entry name" value="lambda repressor-like DNA-binding domains"/>
    <property type="match status" value="1"/>
</dbReference>
<dbReference type="Proteomes" id="UP000035016">
    <property type="component" value="Chromosome Chromosome"/>
</dbReference>